<accession>A0A8X7XA29</accession>
<dbReference type="GO" id="GO:0004930">
    <property type="term" value="F:G protein-coupled receptor activity"/>
    <property type="evidence" value="ECO:0007669"/>
    <property type="project" value="UniProtKB-KW"/>
</dbReference>
<keyword evidence="8" id="KW-0807">Transducer</keyword>
<evidence type="ECO:0000313" key="9">
    <source>
        <dbReference type="EMBL" id="KAG2463615.1"/>
    </source>
</evidence>
<comment type="caution">
    <text evidence="9">The sequence shown here is derived from an EMBL/GenBank/DDBJ whole genome shotgun (WGS) entry which is preliminary data.</text>
</comment>
<dbReference type="PANTHER" id="PTHR24226:SF3">
    <property type="entry name" value="G-PROTEIN COUPLED RECEPTOR 146-RELATED"/>
    <property type="match status" value="1"/>
</dbReference>
<evidence type="ECO:0000256" key="8">
    <source>
        <dbReference type="ARBA" id="ARBA00023224"/>
    </source>
</evidence>
<dbReference type="SUPFAM" id="SSF81321">
    <property type="entry name" value="Family A G protein-coupled receptor-like"/>
    <property type="match status" value="1"/>
</dbReference>
<name>A0A8X7XA29_POLSE</name>
<feature type="non-terminal residue" evidence="9">
    <location>
        <position position="1"/>
    </location>
</feature>
<dbReference type="InterPro" id="IPR000276">
    <property type="entry name" value="GPCR_Rhodpsn"/>
</dbReference>
<dbReference type="Pfam" id="PF00001">
    <property type="entry name" value="7tm_1"/>
    <property type="match status" value="1"/>
</dbReference>
<dbReference type="InterPro" id="IPR017452">
    <property type="entry name" value="GPCR_Rhodpsn_7TM"/>
</dbReference>
<dbReference type="OrthoDB" id="8825782at2759"/>
<feature type="non-terminal residue" evidence="9">
    <location>
        <position position="258"/>
    </location>
</feature>
<dbReference type="PANTHER" id="PTHR24226">
    <property type="entry name" value="G-PROTEIN COUPLED RECEPTOR 182 AND ESTROGEN RECEPTOR 1"/>
    <property type="match status" value="1"/>
</dbReference>
<keyword evidence="3" id="KW-0812">Transmembrane</keyword>
<reference evidence="9 10" key="1">
    <citation type="journal article" date="2021" name="Cell">
        <title>Tracing the genetic footprints of vertebrate landing in non-teleost ray-finned fishes.</title>
        <authorList>
            <person name="Bi X."/>
            <person name="Wang K."/>
            <person name="Yang L."/>
            <person name="Pan H."/>
            <person name="Jiang H."/>
            <person name="Wei Q."/>
            <person name="Fang M."/>
            <person name="Yu H."/>
            <person name="Zhu C."/>
            <person name="Cai Y."/>
            <person name="He Y."/>
            <person name="Gan X."/>
            <person name="Zeng H."/>
            <person name="Yu D."/>
            <person name="Zhu Y."/>
            <person name="Jiang H."/>
            <person name="Qiu Q."/>
            <person name="Yang H."/>
            <person name="Zhang Y.E."/>
            <person name="Wang W."/>
            <person name="Zhu M."/>
            <person name="He S."/>
            <person name="Zhang G."/>
        </authorList>
    </citation>
    <scope>NUCLEOTIDE SEQUENCE [LARGE SCALE GENOMIC DNA]</scope>
    <source>
        <strain evidence="9">Bchr_013</strain>
    </source>
</reference>
<dbReference type="EMBL" id="JAATIS010003638">
    <property type="protein sequence ID" value="KAG2463615.1"/>
    <property type="molecule type" value="Genomic_DNA"/>
</dbReference>
<dbReference type="GO" id="GO:0005886">
    <property type="term" value="C:plasma membrane"/>
    <property type="evidence" value="ECO:0007669"/>
    <property type="project" value="UniProtKB-SubCell"/>
</dbReference>
<organism evidence="9 10">
    <name type="scientific">Polypterus senegalus</name>
    <name type="common">Senegal bichir</name>
    <dbReference type="NCBI Taxonomy" id="55291"/>
    <lineage>
        <taxon>Eukaryota</taxon>
        <taxon>Metazoa</taxon>
        <taxon>Chordata</taxon>
        <taxon>Craniata</taxon>
        <taxon>Vertebrata</taxon>
        <taxon>Euteleostomi</taxon>
        <taxon>Actinopterygii</taxon>
        <taxon>Polypteriformes</taxon>
        <taxon>Polypteridae</taxon>
        <taxon>Polypterus</taxon>
    </lineage>
</organism>
<evidence type="ECO:0000256" key="3">
    <source>
        <dbReference type="ARBA" id="ARBA00022692"/>
    </source>
</evidence>
<keyword evidence="2" id="KW-1003">Cell membrane</keyword>
<keyword evidence="4" id="KW-1133">Transmembrane helix</keyword>
<evidence type="ECO:0000256" key="7">
    <source>
        <dbReference type="ARBA" id="ARBA00023170"/>
    </source>
</evidence>
<gene>
    <name evidence="9" type="primary">Gpr146_0</name>
    <name evidence="9" type="ORF">GTO96_0002412</name>
</gene>
<evidence type="ECO:0000256" key="4">
    <source>
        <dbReference type="ARBA" id="ARBA00022989"/>
    </source>
</evidence>
<proteinExistence type="predicted"/>
<evidence type="ECO:0000256" key="2">
    <source>
        <dbReference type="ARBA" id="ARBA00022475"/>
    </source>
</evidence>
<evidence type="ECO:0000313" key="10">
    <source>
        <dbReference type="Proteomes" id="UP000886611"/>
    </source>
</evidence>
<keyword evidence="10" id="KW-1185">Reference proteome</keyword>
<evidence type="ECO:0000256" key="6">
    <source>
        <dbReference type="ARBA" id="ARBA00023136"/>
    </source>
</evidence>
<keyword evidence="6" id="KW-0472">Membrane</keyword>
<protein>
    <submittedName>
        <fullName evidence="9">GP146 protein</fullName>
    </submittedName>
</protein>
<sequence>MTDIYFTNIALAGMTLNLVASGRLLGAEWMLGSAPCLALFALFNVSSLAFIYSATLLGLDYFIELTLPHTYLFGQYRTHHVCEFIWGGATLSSLSSLLSYACSMMAEDIQECGRLHTQEVGVAILLFVGFLVPAVTILYSVGLVYRVGKEADLLSTPQPSLRPLLLVAAPLTFCLWLPYHGSLLLDLLNSTGFLKLAAKTCLLLQIKRGSELLAYSSGWAITLLYLTLRREFWKRFRDVVAGSRCHLCSSQTTAEVDI</sequence>
<comment type="subcellular location">
    <subcellularLocation>
        <location evidence="1">Cell membrane</location>
        <topology evidence="1">Multi-pass membrane protein</topology>
    </subcellularLocation>
</comment>
<dbReference type="PROSITE" id="PS50262">
    <property type="entry name" value="G_PROTEIN_RECEP_F1_2"/>
    <property type="match status" value="1"/>
</dbReference>
<dbReference type="Gene3D" id="1.20.1070.10">
    <property type="entry name" value="Rhodopsin 7-helix transmembrane proteins"/>
    <property type="match status" value="1"/>
</dbReference>
<evidence type="ECO:0000256" key="5">
    <source>
        <dbReference type="ARBA" id="ARBA00023040"/>
    </source>
</evidence>
<keyword evidence="7" id="KW-0675">Receptor</keyword>
<dbReference type="InterPro" id="IPR047143">
    <property type="entry name" value="GPER1-like"/>
</dbReference>
<dbReference type="Proteomes" id="UP000886611">
    <property type="component" value="Unassembled WGS sequence"/>
</dbReference>
<evidence type="ECO:0000256" key="1">
    <source>
        <dbReference type="ARBA" id="ARBA00004651"/>
    </source>
</evidence>
<keyword evidence="5" id="KW-0297">G-protein coupled receptor</keyword>
<dbReference type="AlphaFoldDB" id="A0A8X7XA29"/>